<dbReference type="RefSeq" id="WP_193001579.1">
    <property type="nucleotide sequence ID" value="NZ_CP040449.1"/>
</dbReference>
<evidence type="ECO:0000256" key="1">
    <source>
        <dbReference type="SAM" id="MobiDB-lite"/>
    </source>
</evidence>
<feature type="region of interest" description="Disordered" evidence="1">
    <location>
        <begin position="46"/>
        <end position="81"/>
    </location>
</feature>
<evidence type="ECO:0000313" key="4">
    <source>
        <dbReference type="Proteomes" id="UP000594034"/>
    </source>
</evidence>
<sequence>MANYQKPSPESQQEAQRLARANQKPGQTKEQTQLIAQGIQKGIEEFKKQQKAKARELSRHKKQQAKAKTSHAQNDTNEEVPAGELLIETRQHPLPWLLLAASWGAFLLWYWLG</sequence>
<evidence type="ECO:0000256" key="2">
    <source>
        <dbReference type="SAM" id="Phobius"/>
    </source>
</evidence>
<feature type="compositionally biased region" description="Basic and acidic residues" evidence="1">
    <location>
        <begin position="46"/>
        <end position="57"/>
    </location>
</feature>
<keyword evidence="2" id="KW-1133">Transmembrane helix</keyword>
<dbReference type="AlphaFoldDB" id="A0A5J6WX61"/>
<dbReference type="Proteomes" id="UP000594034">
    <property type="component" value="Chromosome"/>
</dbReference>
<dbReference type="InterPro" id="IPR021339">
    <property type="entry name" value="DUF2956"/>
</dbReference>
<evidence type="ECO:0000313" key="3">
    <source>
        <dbReference type="EMBL" id="QFI55582.1"/>
    </source>
</evidence>
<gene>
    <name evidence="3" type="ORF">FE240_13315</name>
</gene>
<keyword evidence="2" id="KW-0472">Membrane</keyword>
<feature type="compositionally biased region" description="Polar residues" evidence="1">
    <location>
        <begin position="1"/>
        <end position="15"/>
    </location>
</feature>
<dbReference type="EMBL" id="CP040449">
    <property type="protein sequence ID" value="QFI55582.1"/>
    <property type="molecule type" value="Genomic_DNA"/>
</dbReference>
<reference evidence="3 4" key="1">
    <citation type="submission" date="2019-05" db="EMBL/GenBank/DDBJ databases">
        <title>OXA-830, a novel chromosomally encoded expanded-spectrum class D beta-lactamase in Aeromonas simiae.</title>
        <authorList>
            <person name="Zhou W."/>
            <person name="Chen Q."/>
        </authorList>
    </citation>
    <scope>NUCLEOTIDE SEQUENCE [LARGE SCALE GENOMIC DNA]</scope>
    <source>
        <strain evidence="3 4">A6</strain>
    </source>
</reference>
<keyword evidence="2" id="KW-0812">Transmembrane</keyword>
<feature type="transmembrane region" description="Helical" evidence="2">
    <location>
        <begin position="94"/>
        <end position="112"/>
    </location>
</feature>
<proteinExistence type="predicted"/>
<name>A0A5J6WX61_9GAMM</name>
<dbReference type="Pfam" id="PF11169">
    <property type="entry name" value="DUF2956"/>
    <property type="match status" value="1"/>
</dbReference>
<organism evidence="3 4">
    <name type="scientific">Aeromonas simiae</name>
    <dbReference type="NCBI Taxonomy" id="218936"/>
    <lineage>
        <taxon>Bacteria</taxon>
        <taxon>Pseudomonadati</taxon>
        <taxon>Pseudomonadota</taxon>
        <taxon>Gammaproteobacteria</taxon>
        <taxon>Aeromonadales</taxon>
        <taxon>Aeromonadaceae</taxon>
        <taxon>Aeromonas</taxon>
    </lineage>
</organism>
<keyword evidence="4" id="KW-1185">Reference proteome</keyword>
<feature type="region of interest" description="Disordered" evidence="1">
    <location>
        <begin position="1"/>
        <end position="32"/>
    </location>
</feature>
<feature type="compositionally biased region" description="Basic residues" evidence="1">
    <location>
        <begin position="58"/>
        <end position="69"/>
    </location>
</feature>
<protein>
    <submittedName>
        <fullName evidence="3">DUF2956 domain-containing protein</fullName>
    </submittedName>
</protein>
<dbReference type="KEGG" id="asim:FE240_13315"/>
<accession>A0A5J6WX61</accession>